<dbReference type="RefSeq" id="WP_251262944.1">
    <property type="nucleotide sequence ID" value="NZ_JAMQGP010000011.1"/>
</dbReference>
<evidence type="ECO:0000313" key="1">
    <source>
        <dbReference type="EMBL" id="MCM2681464.1"/>
    </source>
</evidence>
<comment type="caution">
    <text evidence="1">The sequence shown here is derived from an EMBL/GenBank/DDBJ whole genome shotgun (WGS) entry which is preliminary data.</text>
</comment>
<reference evidence="1 2" key="1">
    <citation type="journal article" date="2013" name="Antonie Van Leeuwenhoek">
        <title>Echinimonas agarilytica gen. nov., sp. nov., a new gammaproteobacterium isolated from the sea urchin Strongylocentrotus intermedius.</title>
        <authorList>
            <person name="Nedashkovskaya O.I."/>
            <person name="Stenkova A.M."/>
            <person name="Zhukova N.V."/>
            <person name="Van Trappen S."/>
            <person name="Lee J.S."/>
            <person name="Kim S.B."/>
        </authorList>
    </citation>
    <scope>NUCLEOTIDE SEQUENCE [LARGE SCALE GENOMIC DNA]</scope>
    <source>
        <strain evidence="1 2">KMM 6351</strain>
    </source>
</reference>
<name>A0AA41WCT3_9GAMM</name>
<gene>
    <name evidence="1" type="ORF">NAF29_17600</name>
</gene>
<keyword evidence="2" id="KW-1185">Reference proteome</keyword>
<organism evidence="1 2">
    <name type="scientific">Echinimonas agarilytica</name>
    <dbReference type="NCBI Taxonomy" id="1215918"/>
    <lineage>
        <taxon>Bacteria</taxon>
        <taxon>Pseudomonadati</taxon>
        <taxon>Pseudomonadota</taxon>
        <taxon>Gammaproteobacteria</taxon>
        <taxon>Alteromonadales</taxon>
        <taxon>Echinimonadaceae</taxon>
        <taxon>Echinimonas</taxon>
    </lineage>
</organism>
<evidence type="ECO:0000313" key="2">
    <source>
        <dbReference type="Proteomes" id="UP001165393"/>
    </source>
</evidence>
<dbReference type="Proteomes" id="UP001165393">
    <property type="component" value="Unassembled WGS sequence"/>
</dbReference>
<dbReference type="InterPro" id="IPR039498">
    <property type="entry name" value="NTP_transf_5"/>
</dbReference>
<sequence length="367" mass="43071">MSIKLVDILRDPHQSQGLSLNQWSELVSEARFFSMLSQLRSVFTGAGIWDEIPNAAKTAIQSDIYTSKNQRRLLEIEARELSTIFTQANITFTYLKGAAYQLMHLKPFTGRLMADIDVLVAKQDLAKAEQILLSNMWMSSSVTDYDDKFYREWSQEIPPMRHFERGTELDVHFNILPTILKNAPDASYLLSQTQVLPDYPNASHLKPSALTFHSMVHLFFESEYHKGIRDLYDLKLLIEHFESDSFWQDLMALDQQARNGDCVYLALRYCHRVFGVQVPAEVSAHYEQYKYNEPVQSLIDWSFIRVFCRYYPKHQLPLHSVAEAVLYWRGHLKRMPWYRLIPHLLKKSWRKIFEEEEKSIGSMFDEQ</sequence>
<proteinExistence type="predicted"/>
<dbReference type="AlphaFoldDB" id="A0AA41WCT3"/>
<dbReference type="Pfam" id="PF14907">
    <property type="entry name" value="NTP_transf_5"/>
    <property type="match status" value="1"/>
</dbReference>
<dbReference type="EMBL" id="JAMQGP010000011">
    <property type="protein sequence ID" value="MCM2681464.1"/>
    <property type="molecule type" value="Genomic_DNA"/>
</dbReference>
<protein>
    <submittedName>
        <fullName evidence="1">Nucleotidyltransferase family protein</fullName>
    </submittedName>
</protein>
<accession>A0AA41WCT3</accession>